<feature type="compositionally biased region" description="Low complexity" evidence="2">
    <location>
        <begin position="114"/>
        <end position="167"/>
    </location>
</feature>
<protein>
    <submittedName>
        <fullName evidence="5">GPI anchored protein</fullName>
    </submittedName>
</protein>
<keyword evidence="6" id="KW-1185">Reference proteome</keyword>
<feature type="signal peptide" evidence="3">
    <location>
        <begin position="1"/>
        <end position="17"/>
    </location>
</feature>
<dbReference type="PANTHER" id="PTHR40633:SF1">
    <property type="entry name" value="GPI ANCHORED SERINE-THREONINE RICH PROTEIN (AFU_ORTHOLOGUE AFUA_1G03630)"/>
    <property type="match status" value="1"/>
</dbReference>
<evidence type="ECO:0000313" key="6">
    <source>
        <dbReference type="Proteomes" id="UP000298493"/>
    </source>
</evidence>
<evidence type="ECO:0000256" key="3">
    <source>
        <dbReference type="SAM" id="SignalP"/>
    </source>
</evidence>
<dbReference type="AlphaFoldDB" id="A0A4Z1P299"/>
<dbReference type="PANTHER" id="PTHR40633">
    <property type="entry name" value="MATRIX PROTEIN, PUTATIVE (AFU_ORTHOLOGUE AFUA_8G05410)-RELATED"/>
    <property type="match status" value="1"/>
</dbReference>
<comment type="caution">
    <text evidence="5">The sequence shown here is derived from an EMBL/GenBank/DDBJ whole genome shotgun (WGS) entry which is preliminary data.</text>
</comment>
<dbReference type="InterPro" id="IPR018466">
    <property type="entry name" value="Kre9/Knh1-like_N"/>
</dbReference>
<name>A0A4Z1P299_9PEZI</name>
<dbReference type="InterPro" id="IPR052982">
    <property type="entry name" value="SRP1/TIP1-like"/>
</dbReference>
<dbReference type="STRING" id="86259.A0A4Z1P299"/>
<sequence length="202" mass="19829">MRLTTSLLLALGALANAASFQSMDNPLVPIEGVLVAGKPTTIKWTPTTTGPITLQLRRGPAQNLGQGVVIAASVPNTGSVSWTPPADLPSKPDYAIQISNDANPAQVNYSPQFAISGTAAPPSTTSGSSSSTSASSTTSTPSMTSASTTNSAISTTTSPGNSTTSATKSGPSTTVPGATGAAARLGQGIAVVVGLGAFVAGL</sequence>
<proteinExistence type="predicted"/>
<evidence type="ECO:0000256" key="1">
    <source>
        <dbReference type="ARBA" id="ARBA00022729"/>
    </source>
</evidence>
<reference evidence="5 6" key="1">
    <citation type="submission" date="2019-04" db="EMBL/GenBank/DDBJ databases">
        <title>High contiguity whole genome sequence and gene annotation resource for two Venturia nashicola isolates.</title>
        <authorList>
            <person name="Prokchorchik M."/>
            <person name="Won K."/>
            <person name="Lee Y."/>
            <person name="Choi E.D."/>
            <person name="Segonzac C."/>
            <person name="Sohn K.H."/>
        </authorList>
    </citation>
    <scope>NUCLEOTIDE SEQUENCE [LARGE SCALE GENOMIC DNA]</scope>
    <source>
        <strain evidence="5 6">PRI2</strain>
    </source>
</reference>
<keyword evidence="1 3" id="KW-0732">Signal</keyword>
<evidence type="ECO:0000259" key="4">
    <source>
        <dbReference type="Pfam" id="PF10342"/>
    </source>
</evidence>
<evidence type="ECO:0000313" key="5">
    <source>
        <dbReference type="EMBL" id="TID22797.1"/>
    </source>
</evidence>
<dbReference type="Proteomes" id="UP000298493">
    <property type="component" value="Unassembled WGS sequence"/>
</dbReference>
<evidence type="ECO:0000256" key="2">
    <source>
        <dbReference type="SAM" id="MobiDB-lite"/>
    </source>
</evidence>
<feature type="region of interest" description="Disordered" evidence="2">
    <location>
        <begin position="114"/>
        <end position="175"/>
    </location>
</feature>
<gene>
    <name evidence="5" type="ORF">E6O75_ATG01971</name>
</gene>
<feature type="domain" description="Yeast cell wall synthesis Kre9/Knh1-like N-terminal" evidence="4">
    <location>
        <begin position="34"/>
        <end position="115"/>
    </location>
</feature>
<accession>A0A4Z1P299</accession>
<feature type="chain" id="PRO_5021256184" evidence="3">
    <location>
        <begin position="18"/>
        <end position="202"/>
    </location>
</feature>
<dbReference type="EMBL" id="SNSC02000007">
    <property type="protein sequence ID" value="TID22797.1"/>
    <property type="molecule type" value="Genomic_DNA"/>
</dbReference>
<organism evidence="5 6">
    <name type="scientific">Venturia nashicola</name>
    <dbReference type="NCBI Taxonomy" id="86259"/>
    <lineage>
        <taxon>Eukaryota</taxon>
        <taxon>Fungi</taxon>
        <taxon>Dikarya</taxon>
        <taxon>Ascomycota</taxon>
        <taxon>Pezizomycotina</taxon>
        <taxon>Dothideomycetes</taxon>
        <taxon>Pleosporomycetidae</taxon>
        <taxon>Venturiales</taxon>
        <taxon>Venturiaceae</taxon>
        <taxon>Venturia</taxon>
    </lineage>
</organism>
<dbReference type="Pfam" id="PF10342">
    <property type="entry name" value="Kre9_KNH"/>
    <property type="match status" value="1"/>
</dbReference>